<gene>
    <name evidence="3" type="ORF">GFSPODELE1_LOCUS910</name>
</gene>
<dbReference type="EMBL" id="OZ037944">
    <property type="protein sequence ID" value="CAL1695832.1"/>
    <property type="molecule type" value="Genomic_DNA"/>
</dbReference>
<proteinExistence type="predicted"/>
<keyword evidence="4" id="KW-1185">Reference proteome</keyword>
<feature type="compositionally biased region" description="Polar residues" evidence="1">
    <location>
        <begin position="257"/>
        <end position="270"/>
    </location>
</feature>
<dbReference type="InterPro" id="IPR010482">
    <property type="entry name" value="TECPR1-like_DysF"/>
</dbReference>
<evidence type="ECO:0000313" key="4">
    <source>
        <dbReference type="Proteomes" id="UP001497453"/>
    </source>
</evidence>
<organism evidence="3 4">
    <name type="scientific">Somion occarium</name>
    <dbReference type="NCBI Taxonomy" id="3059160"/>
    <lineage>
        <taxon>Eukaryota</taxon>
        <taxon>Fungi</taxon>
        <taxon>Dikarya</taxon>
        <taxon>Basidiomycota</taxon>
        <taxon>Agaricomycotina</taxon>
        <taxon>Agaricomycetes</taxon>
        <taxon>Polyporales</taxon>
        <taxon>Cerrenaceae</taxon>
        <taxon>Somion</taxon>
    </lineage>
</organism>
<sequence>MEAEEDDLYPLDLDDHLLVNGKLEEDHDKDVYRWALLYENQRGATVFSTPYYSDKSLLPMDPPPFTIPSASPSSKVSQPTVSLKEYPLPDGDWRWVSRTWMVDMRGEGRTQYDGFEYNWYFRGKNWRSEVGFQNAGGWVRRRRWVRLMMRPARGTLYKEAEEGKFPGEYPEAEEGVGTRPPSVVMRIDVNENVDFDDVWHGDDEDWTRCRIVMKRLGRDSRLLELWAQWLGLEDDEVFSADSESRCNGRQPRKQRTGDSQLLPSQPIQDETNPKMAESVDRSQLANVVAAHYPEILQLFIFPESRARFLAMLKRANILPELDEKIARDNLDFWSYSDI</sequence>
<evidence type="ECO:0000313" key="3">
    <source>
        <dbReference type="EMBL" id="CAL1695832.1"/>
    </source>
</evidence>
<dbReference type="Pfam" id="PF06398">
    <property type="entry name" value="Pex24p"/>
    <property type="match status" value="1"/>
</dbReference>
<evidence type="ECO:0000259" key="2">
    <source>
        <dbReference type="Pfam" id="PF06398"/>
    </source>
</evidence>
<name>A0ABP1CP09_9APHY</name>
<accession>A0ABP1CP09</accession>
<evidence type="ECO:0000256" key="1">
    <source>
        <dbReference type="SAM" id="MobiDB-lite"/>
    </source>
</evidence>
<feature type="region of interest" description="Disordered" evidence="1">
    <location>
        <begin position="241"/>
        <end position="276"/>
    </location>
</feature>
<dbReference type="Proteomes" id="UP001497453">
    <property type="component" value="Chromosome 1"/>
</dbReference>
<feature type="domain" description="TECPR1-like DysF" evidence="2">
    <location>
        <begin position="28"/>
        <end position="146"/>
    </location>
</feature>
<protein>
    <recommendedName>
        <fullName evidence="2">TECPR1-like DysF domain-containing protein</fullName>
    </recommendedName>
</protein>
<reference evidence="4" key="1">
    <citation type="submission" date="2024-04" db="EMBL/GenBank/DDBJ databases">
        <authorList>
            <person name="Shaw F."/>
            <person name="Minotto A."/>
        </authorList>
    </citation>
    <scope>NUCLEOTIDE SEQUENCE [LARGE SCALE GENOMIC DNA]</scope>
</reference>